<name>A0A6L5JZF6_RHOTE</name>
<gene>
    <name evidence="2" type="ORF">GHK24_13245</name>
</gene>
<proteinExistence type="predicted"/>
<dbReference type="Gene3D" id="3.40.50.2000">
    <property type="entry name" value="Glycogen Phosphorylase B"/>
    <property type="match status" value="1"/>
</dbReference>
<dbReference type="PANTHER" id="PTHR44809">
    <property type="match status" value="1"/>
</dbReference>
<evidence type="ECO:0000313" key="3">
    <source>
        <dbReference type="Proteomes" id="UP000480275"/>
    </source>
</evidence>
<dbReference type="Pfam" id="PF13414">
    <property type="entry name" value="TPR_11"/>
    <property type="match status" value="2"/>
</dbReference>
<feature type="repeat" description="TPR" evidence="1">
    <location>
        <begin position="73"/>
        <end position="106"/>
    </location>
</feature>
<dbReference type="OrthoDB" id="9814129at2"/>
<protein>
    <submittedName>
        <fullName evidence="2">Tetratricopeptide repeat protein</fullName>
    </submittedName>
</protein>
<dbReference type="InterPro" id="IPR011990">
    <property type="entry name" value="TPR-like_helical_dom_sf"/>
</dbReference>
<dbReference type="SUPFAM" id="SSF53756">
    <property type="entry name" value="UDP-Glycosyltransferase/glycogen phosphorylase"/>
    <property type="match status" value="1"/>
</dbReference>
<dbReference type="InterPro" id="IPR002201">
    <property type="entry name" value="Glyco_trans_9"/>
</dbReference>
<dbReference type="PROSITE" id="PS50005">
    <property type="entry name" value="TPR"/>
    <property type="match status" value="6"/>
</dbReference>
<comment type="caution">
    <text evidence="2">The sequence shown here is derived from an EMBL/GenBank/DDBJ whole genome shotgun (WGS) entry which is preliminary data.</text>
</comment>
<keyword evidence="1" id="KW-0802">TPR repeat</keyword>
<feature type="repeat" description="TPR" evidence="1">
    <location>
        <begin position="179"/>
        <end position="212"/>
    </location>
</feature>
<dbReference type="AlphaFoldDB" id="A0A6L5JZF6"/>
<dbReference type="SMART" id="SM00028">
    <property type="entry name" value="TPR"/>
    <property type="match status" value="10"/>
</dbReference>
<dbReference type="SUPFAM" id="SSF48452">
    <property type="entry name" value="TPR-like"/>
    <property type="match status" value="2"/>
</dbReference>
<evidence type="ECO:0000256" key="1">
    <source>
        <dbReference type="PROSITE-ProRule" id="PRU00339"/>
    </source>
</evidence>
<dbReference type="Pfam" id="PF01075">
    <property type="entry name" value="Glyco_transf_9"/>
    <property type="match status" value="1"/>
</dbReference>
<evidence type="ECO:0000313" key="2">
    <source>
        <dbReference type="EMBL" id="MQY52735.1"/>
    </source>
</evidence>
<feature type="repeat" description="TPR" evidence="1">
    <location>
        <begin position="107"/>
        <end position="140"/>
    </location>
</feature>
<dbReference type="InterPro" id="IPR052943">
    <property type="entry name" value="TMTC_O-mannosyl-trnsfr"/>
</dbReference>
<dbReference type="EMBL" id="WIXJ01000016">
    <property type="protein sequence ID" value="MQY52735.1"/>
    <property type="molecule type" value="Genomic_DNA"/>
</dbReference>
<dbReference type="Pfam" id="PF13424">
    <property type="entry name" value="TPR_12"/>
    <property type="match status" value="1"/>
</dbReference>
<dbReference type="PANTHER" id="PTHR44809:SF1">
    <property type="entry name" value="PROTEIN O-MANNOSYL-TRANSFERASE TMTC1"/>
    <property type="match status" value="1"/>
</dbReference>
<dbReference type="Gene3D" id="1.25.40.10">
    <property type="entry name" value="Tetratricopeptide repeat domain"/>
    <property type="match status" value="6"/>
</dbReference>
<organism evidence="2 3">
    <name type="scientific">Rhodocyclus tenuis</name>
    <name type="common">Rhodospirillum tenue</name>
    <dbReference type="NCBI Taxonomy" id="1066"/>
    <lineage>
        <taxon>Bacteria</taxon>
        <taxon>Pseudomonadati</taxon>
        <taxon>Pseudomonadota</taxon>
        <taxon>Betaproteobacteria</taxon>
        <taxon>Rhodocyclales</taxon>
        <taxon>Rhodocyclaceae</taxon>
        <taxon>Rhodocyclus</taxon>
    </lineage>
</organism>
<feature type="repeat" description="TPR" evidence="1">
    <location>
        <begin position="145"/>
        <end position="178"/>
    </location>
</feature>
<dbReference type="InterPro" id="IPR019734">
    <property type="entry name" value="TPR_rpt"/>
</dbReference>
<feature type="repeat" description="TPR" evidence="1">
    <location>
        <begin position="351"/>
        <end position="384"/>
    </location>
</feature>
<dbReference type="Pfam" id="PF13432">
    <property type="entry name" value="TPR_16"/>
    <property type="match status" value="2"/>
</dbReference>
<dbReference type="Proteomes" id="UP000480275">
    <property type="component" value="Unassembled WGS sequence"/>
</dbReference>
<dbReference type="Pfam" id="PF13181">
    <property type="entry name" value="TPR_8"/>
    <property type="match status" value="1"/>
</dbReference>
<dbReference type="GO" id="GO:0016757">
    <property type="term" value="F:glycosyltransferase activity"/>
    <property type="evidence" value="ECO:0007669"/>
    <property type="project" value="InterPro"/>
</dbReference>
<accession>A0A6L5JZF6</accession>
<reference evidence="2 3" key="1">
    <citation type="submission" date="2019-10" db="EMBL/GenBank/DDBJ databases">
        <title>Whole-genome sequence of the purple nonsulfur photosynthetic bacterium Rhodocyclus tenuis.</title>
        <authorList>
            <person name="Kyndt J.A."/>
            <person name="Meyer T.E."/>
        </authorList>
    </citation>
    <scope>NUCLEOTIDE SEQUENCE [LARGE SCALE GENOMIC DNA]</scope>
    <source>
        <strain evidence="2 3">DSM 110</strain>
    </source>
</reference>
<sequence>MQQDVAPTDVSVALAAHQAGRLEEAVAAYRQILAVDRQHVDALHLLGVALQQTGDSVAAEALMREALALGENALILVNLGFLLQDTQRFPVAEAAFRRALELAPDLGDAHNALGKVLRLDGRLDEAEAHIRRALALLPAQSPQLADAYNNLGNILGQRGRPDESAAAYRQAIAAAPEVALPYFNLASHLHARQQWPEAEAAYRRALALQPAFAEAYNNLALLLGETGRAAEADALFHYACALKPDFAEAYFNHGNLLQKTARPEEAEAAYRQTLALNPTHLGALRNLGSLLFDGGRLADAEAATRQAILLAEEVAESHYNLGNILRAQGSGKSEAAEAAYRRALALAPDFADAYFNLGKLLAELGRLDVAETAYLNALMVRPDFADARWNLAWLRLSQGRYVEAWPDVEARYAAGRSDEAVALPVLPFPVWRGEPLAGKSLVLWPEQGFGDYLQFIRYAPLLKARGLARLTVVCPPTLAPLLATVDGVDAVVSDSAALDAHDFWALPLSLPGGLGTTLDSIPAPLPYVSVPPEYTARWRDRLAGEAVKVGLVWQGNPAHRNDAHRSLADPGVLSPLWEVAGVRFISLQKDPSAPLPMRPMPSRLKWGEDLGEELTNFADTAAVIAELDLLICVDTAVAHLAGALGKPCWLLLPATGCDWRWLRERRDSPWYPGALRLFRQSMADDWTPTLHALAGELREFVAARSLP</sequence>
<feature type="repeat" description="TPR" evidence="1">
    <location>
        <begin position="247"/>
        <end position="280"/>
    </location>
</feature>